<dbReference type="EMBL" id="JBIRYI010000013">
    <property type="protein sequence ID" value="MFI2489207.1"/>
    <property type="molecule type" value="Genomic_DNA"/>
</dbReference>
<feature type="domain" description="HTH tetR-type" evidence="5">
    <location>
        <begin position="17"/>
        <end position="77"/>
    </location>
</feature>
<dbReference type="InterPro" id="IPR054156">
    <property type="entry name" value="YxaF_TetR_C"/>
</dbReference>
<dbReference type="SUPFAM" id="SSF46689">
    <property type="entry name" value="Homeodomain-like"/>
    <property type="match status" value="1"/>
</dbReference>
<evidence type="ECO:0000256" key="3">
    <source>
        <dbReference type="ARBA" id="ARBA00023163"/>
    </source>
</evidence>
<evidence type="ECO:0000259" key="5">
    <source>
        <dbReference type="PROSITE" id="PS50977"/>
    </source>
</evidence>
<dbReference type="InterPro" id="IPR036271">
    <property type="entry name" value="Tet_transcr_reg_TetR-rel_C_sf"/>
</dbReference>
<dbReference type="Pfam" id="PF21993">
    <property type="entry name" value="TetR_C_13_2"/>
    <property type="match status" value="1"/>
</dbReference>
<dbReference type="RefSeq" id="WP_397406279.1">
    <property type="nucleotide sequence ID" value="NZ_JBIRYI010000013.1"/>
</dbReference>
<dbReference type="InterPro" id="IPR001647">
    <property type="entry name" value="HTH_TetR"/>
</dbReference>
<protein>
    <submittedName>
        <fullName evidence="6">TetR/AcrR family transcriptional regulator</fullName>
    </submittedName>
</protein>
<keyword evidence="1" id="KW-0805">Transcription regulation</keyword>
<dbReference type="PANTHER" id="PTHR47506:SF1">
    <property type="entry name" value="HTH-TYPE TRANSCRIPTIONAL REGULATOR YJDC"/>
    <property type="match status" value="1"/>
</dbReference>
<dbReference type="PROSITE" id="PS50977">
    <property type="entry name" value="HTH_TETR_2"/>
    <property type="match status" value="1"/>
</dbReference>
<dbReference type="Gene3D" id="1.10.357.10">
    <property type="entry name" value="Tetracycline Repressor, domain 2"/>
    <property type="match status" value="1"/>
</dbReference>
<sequence length="213" mass="22995">MNENSDQSPVRLTARGKKTRTRIVAAAADLMRVQGVGGTTLDDVMVASGVSKSQLYRHFEDKNALVRAVVTHVGEFVITRETNMLGKVSTLAGLRRWRDSLVKANALRHGMYGCALGALAGEVSDHDVVARGMLDQLFRAWQRLISEALERMQRAGALNESADTARLAVGFLASLQGGYLLAQTARDVEPMAIAIDVALAHIESYATSDRAAS</sequence>
<accession>A0ABW7XNU6</accession>
<feature type="DNA-binding region" description="H-T-H motif" evidence="4">
    <location>
        <begin position="40"/>
        <end position="59"/>
    </location>
</feature>
<evidence type="ECO:0000313" key="6">
    <source>
        <dbReference type="EMBL" id="MFI2489207.1"/>
    </source>
</evidence>
<keyword evidence="3" id="KW-0804">Transcription</keyword>
<evidence type="ECO:0000313" key="7">
    <source>
        <dbReference type="Proteomes" id="UP001611580"/>
    </source>
</evidence>
<dbReference type="InterPro" id="IPR009057">
    <property type="entry name" value="Homeodomain-like_sf"/>
</dbReference>
<name>A0ABW7XNU6_9MICO</name>
<dbReference type="Proteomes" id="UP001611580">
    <property type="component" value="Unassembled WGS sequence"/>
</dbReference>
<organism evidence="6 7">
    <name type="scientific">Promicromonospora kroppenstedtii</name>
    <dbReference type="NCBI Taxonomy" id="440482"/>
    <lineage>
        <taxon>Bacteria</taxon>
        <taxon>Bacillati</taxon>
        <taxon>Actinomycetota</taxon>
        <taxon>Actinomycetes</taxon>
        <taxon>Micrococcales</taxon>
        <taxon>Promicromonosporaceae</taxon>
        <taxon>Promicromonospora</taxon>
    </lineage>
</organism>
<keyword evidence="7" id="KW-1185">Reference proteome</keyword>
<comment type="caution">
    <text evidence="6">The sequence shown here is derived from an EMBL/GenBank/DDBJ whole genome shotgun (WGS) entry which is preliminary data.</text>
</comment>
<evidence type="ECO:0000256" key="1">
    <source>
        <dbReference type="ARBA" id="ARBA00023015"/>
    </source>
</evidence>
<keyword evidence="2 4" id="KW-0238">DNA-binding</keyword>
<dbReference type="PRINTS" id="PR00455">
    <property type="entry name" value="HTHTETR"/>
</dbReference>
<dbReference type="SUPFAM" id="SSF48498">
    <property type="entry name" value="Tetracyclin repressor-like, C-terminal domain"/>
    <property type="match status" value="1"/>
</dbReference>
<reference evidence="6 7" key="1">
    <citation type="submission" date="2024-10" db="EMBL/GenBank/DDBJ databases">
        <title>The Natural Products Discovery Center: Release of the First 8490 Sequenced Strains for Exploring Actinobacteria Biosynthetic Diversity.</title>
        <authorList>
            <person name="Kalkreuter E."/>
            <person name="Kautsar S.A."/>
            <person name="Yang D."/>
            <person name="Bader C.D."/>
            <person name="Teijaro C.N."/>
            <person name="Fluegel L."/>
            <person name="Davis C.M."/>
            <person name="Simpson J.R."/>
            <person name="Lauterbach L."/>
            <person name="Steele A.D."/>
            <person name="Gui C."/>
            <person name="Meng S."/>
            <person name="Li G."/>
            <person name="Viehrig K."/>
            <person name="Ye F."/>
            <person name="Su P."/>
            <person name="Kiefer A.F."/>
            <person name="Nichols A."/>
            <person name="Cepeda A.J."/>
            <person name="Yan W."/>
            <person name="Fan B."/>
            <person name="Jiang Y."/>
            <person name="Adhikari A."/>
            <person name="Zheng C.-J."/>
            <person name="Schuster L."/>
            <person name="Cowan T.M."/>
            <person name="Smanski M.J."/>
            <person name="Chevrette M.G."/>
            <person name="De Carvalho L.P.S."/>
            <person name="Shen B."/>
        </authorList>
    </citation>
    <scope>NUCLEOTIDE SEQUENCE [LARGE SCALE GENOMIC DNA]</scope>
    <source>
        <strain evidence="6 7">NPDC019481</strain>
    </source>
</reference>
<dbReference type="Pfam" id="PF00440">
    <property type="entry name" value="TetR_N"/>
    <property type="match status" value="1"/>
</dbReference>
<dbReference type="PANTHER" id="PTHR47506">
    <property type="entry name" value="TRANSCRIPTIONAL REGULATORY PROTEIN"/>
    <property type="match status" value="1"/>
</dbReference>
<evidence type="ECO:0000256" key="4">
    <source>
        <dbReference type="PROSITE-ProRule" id="PRU00335"/>
    </source>
</evidence>
<evidence type="ECO:0000256" key="2">
    <source>
        <dbReference type="ARBA" id="ARBA00023125"/>
    </source>
</evidence>
<proteinExistence type="predicted"/>
<gene>
    <name evidence="6" type="ORF">ACH47X_20020</name>
</gene>